<dbReference type="InterPro" id="IPR014105">
    <property type="entry name" value="Carotenoid/retinoid_OxRdtase"/>
</dbReference>
<keyword evidence="2 4" id="KW-0125">Carotenoid biosynthesis</keyword>
<dbReference type="RefSeq" id="WP_196397132.1">
    <property type="nucleotide sequence ID" value="NZ_JADNYM010000015.1"/>
</dbReference>
<evidence type="ECO:0000256" key="5">
    <source>
        <dbReference type="SAM" id="MobiDB-lite"/>
    </source>
</evidence>
<feature type="transmembrane region" description="Helical" evidence="6">
    <location>
        <begin position="20"/>
        <end position="37"/>
    </location>
</feature>
<dbReference type="Proteomes" id="UP000655366">
    <property type="component" value="Unassembled WGS sequence"/>
</dbReference>
<comment type="similarity">
    <text evidence="4">Belongs to the carotenoid/retinoid oxidoreductase family.</text>
</comment>
<dbReference type="EMBL" id="JADNYM010000015">
    <property type="protein sequence ID" value="MBG0740188.1"/>
    <property type="molecule type" value="Genomic_DNA"/>
</dbReference>
<dbReference type="PRINTS" id="PR00419">
    <property type="entry name" value="ADXRDTASE"/>
</dbReference>
<evidence type="ECO:0000313" key="8">
    <source>
        <dbReference type="EMBL" id="MBG0740188.1"/>
    </source>
</evidence>
<dbReference type="AlphaFoldDB" id="A0A931G5Q1"/>
<feature type="region of interest" description="Disordered" evidence="5">
    <location>
        <begin position="532"/>
        <end position="551"/>
    </location>
</feature>
<accession>A0A931G5Q1</accession>
<sequence length="551" mass="59719">MKRSAAKQNKKKEPGAPGRVVVIGGGISGLATAALLARSGHDVTLLEQQDAVGGRAGRWEEQGFVFDTGPSWYLMPEVFEHFFSLLGTTAGEQLRLVKLDPAYRVIFEGNPIPVDLPAGRGNVVDLFESLEQGAGQKLDKYLRSAQQTYTLALRHFLYTSFQSFRTFFRPEVLLRLPKLVRLLLQPLDSFAARYVRDPRLRQILGYPAVFLGASPSTAPSMFHLMSHLDITDGVLYPMGGLYEVISSIERLAYTEGVRLHTAAKATRILTSASARTRRPARVSGVRYTAADGQSHDLPADIVVGAADLHHVETQLLPEHLQTFPQRYWDRRTSGPGALLICLGVEGQLPQLQHHTLLFSNDWDENFNRIFGPAPSIPDPPSLYICKPSATDASVSPAGSENLFVLVPIPADISFGHGGLAGGGDNRVEELADAVIAQISAWAGIEDLAARIRVRRTFGPGDFAADLNSWRGGALGPAHVLRQSAFFRSGNVSKKIDGLIYAGSSTIPGIGLPMCLISAEIALKRLNGDMSSGPLPEPLAPDARRRGSIGTH</sequence>
<dbReference type="Gene3D" id="3.50.50.60">
    <property type="entry name" value="FAD/NAD(P)-binding domain"/>
    <property type="match status" value="2"/>
</dbReference>
<name>A0A931G5Q1_9MICC</name>
<dbReference type="GO" id="GO:0016117">
    <property type="term" value="P:carotenoid biosynthetic process"/>
    <property type="evidence" value="ECO:0007669"/>
    <property type="project" value="UniProtKB-KW"/>
</dbReference>
<keyword evidence="6" id="KW-0812">Transmembrane</keyword>
<dbReference type="PANTHER" id="PTHR43734">
    <property type="entry name" value="PHYTOENE DESATURASE"/>
    <property type="match status" value="1"/>
</dbReference>
<dbReference type="NCBIfam" id="TIGR02734">
    <property type="entry name" value="crtI_fam"/>
    <property type="match status" value="1"/>
</dbReference>
<keyword evidence="6" id="KW-0472">Membrane</keyword>
<evidence type="ECO:0000256" key="2">
    <source>
        <dbReference type="ARBA" id="ARBA00022746"/>
    </source>
</evidence>
<feature type="domain" description="Amine oxidase" evidence="7">
    <location>
        <begin position="27"/>
        <end position="520"/>
    </location>
</feature>
<reference evidence="8 9" key="1">
    <citation type="submission" date="2020-11" db="EMBL/GenBank/DDBJ databases">
        <title>Arthrobacter antarcticus sp. nov., isolated from Antarctic Soil.</title>
        <authorList>
            <person name="Li J."/>
        </authorList>
    </citation>
    <scope>NUCLEOTIDE SEQUENCE [LARGE SCALE GENOMIC DNA]</scope>
    <source>
        <strain evidence="8 9">Z1-20</strain>
    </source>
</reference>
<protein>
    <submittedName>
        <fullName evidence="8">Phytoene desaturase</fullName>
    </submittedName>
</protein>
<evidence type="ECO:0000256" key="6">
    <source>
        <dbReference type="SAM" id="Phobius"/>
    </source>
</evidence>
<keyword evidence="9" id="KW-1185">Reference proteome</keyword>
<dbReference type="Pfam" id="PF01593">
    <property type="entry name" value="Amino_oxidase"/>
    <property type="match status" value="1"/>
</dbReference>
<dbReference type="PANTHER" id="PTHR43734:SF1">
    <property type="entry name" value="PHYTOENE DESATURASE"/>
    <property type="match status" value="1"/>
</dbReference>
<proteinExistence type="inferred from homology"/>
<dbReference type="InterPro" id="IPR036188">
    <property type="entry name" value="FAD/NAD-bd_sf"/>
</dbReference>
<evidence type="ECO:0000313" key="9">
    <source>
        <dbReference type="Proteomes" id="UP000655366"/>
    </source>
</evidence>
<dbReference type="InterPro" id="IPR002937">
    <property type="entry name" value="Amino_oxidase"/>
</dbReference>
<gene>
    <name evidence="8" type="primary">crtI</name>
    <name evidence="8" type="ORF">IV500_12435</name>
</gene>
<evidence type="ECO:0000256" key="4">
    <source>
        <dbReference type="RuleBase" id="RU362075"/>
    </source>
</evidence>
<comment type="caution">
    <text evidence="8">The sequence shown here is derived from an EMBL/GenBank/DDBJ whole genome shotgun (WGS) entry which is preliminary data.</text>
</comment>
<comment type="pathway">
    <text evidence="1 4">Carotenoid biosynthesis.</text>
</comment>
<keyword evidence="6" id="KW-1133">Transmembrane helix</keyword>
<dbReference type="GO" id="GO:0016491">
    <property type="term" value="F:oxidoreductase activity"/>
    <property type="evidence" value="ECO:0007669"/>
    <property type="project" value="UniProtKB-KW"/>
</dbReference>
<evidence type="ECO:0000256" key="3">
    <source>
        <dbReference type="ARBA" id="ARBA00023002"/>
    </source>
</evidence>
<keyword evidence="3 4" id="KW-0560">Oxidoreductase</keyword>
<evidence type="ECO:0000256" key="1">
    <source>
        <dbReference type="ARBA" id="ARBA00004829"/>
    </source>
</evidence>
<evidence type="ECO:0000259" key="7">
    <source>
        <dbReference type="Pfam" id="PF01593"/>
    </source>
</evidence>
<organism evidence="8 9">
    <name type="scientific">Arthrobacter terrae</name>
    <dbReference type="NCBI Taxonomy" id="2935737"/>
    <lineage>
        <taxon>Bacteria</taxon>
        <taxon>Bacillati</taxon>
        <taxon>Actinomycetota</taxon>
        <taxon>Actinomycetes</taxon>
        <taxon>Micrococcales</taxon>
        <taxon>Micrococcaceae</taxon>
        <taxon>Arthrobacter</taxon>
    </lineage>
</organism>
<dbReference type="SUPFAM" id="SSF51905">
    <property type="entry name" value="FAD/NAD(P)-binding domain"/>
    <property type="match status" value="1"/>
</dbReference>